<dbReference type="NCBIfam" id="TIGR01726">
    <property type="entry name" value="HEQRo_perm_3TM"/>
    <property type="match status" value="1"/>
</dbReference>
<dbReference type="InterPro" id="IPR010065">
    <property type="entry name" value="AA_ABC_transptr_permease_3TM"/>
</dbReference>
<keyword evidence="4" id="KW-1003">Cell membrane</keyword>
<evidence type="ECO:0000256" key="6">
    <source>
        <dbReference type="ARBA" id="ARBA00022970"/>
    </source>
</evidence>
<dbReference type="GO" id="GO:0006865">
    <property type="term" value="P:amino acid transport"/>
    <property type="evidence" value="ECO:0007669"/>
    <property type="project" value="UniProtKB-KW"/>
</dbReference>
<evidence type="ECO:0000313" key="12">
    <source>
        <dbReference type="Proteomes" id="UP000439983"/>
    </source>
</evidence>
<feature type="transmembrane region" description="Helical" evidence="9">
    <location>
        <begin position="206"/>
        <end position="228"/>
    </location>
</feature>
<dbReference type="AlphaFoldDB" id="A0A6N7LFU3"/>
<evidence type="ECO:0000259" key="10">
    <source>
        <dbReference type="PROSITE" id="PS50928"/>
    </source>
</evidence>
<dbReference type="InterPro" id="IPR014342">
    <property type="entry name" value="Ectoine_EhuC"/>
</dbReference>
<evidence type="ECO:0000313" key="11">
    <source>
        <dbReference type="EMBL" id="MQX15594.1"/>
    </source>
</evidence>
<comment type="similarity">
    <text evidence="2">Belongs to the binding-protein-dependent transport system permease family. HisMQ subfamily.</text>
</comment>
<organism evidence="11 12">
    <name type="scientific">Sinorhizobium terangae</name>
    <dbReference type="NCBI Taxonomy" id="110322"/>
    <lineage>
        <taxon>Bacteria</taxon>
        <taxon>Pseudomonadati</taxon>
        <taxon>Pseudomonadota</taxon>
        <taxon>Alphaproteobacteria</taxon>
        <taxon>Hyphomicrobiales</taxon>
        <taxon>Rhizobiaceae</taxon>
        <taxon>Sinorhizobium/Ensifer group</taxon>
        <taxon>Sinorhizobium</taxon>
    </lineage>
</organism>
<dbReference type="InterPro" id="IPR000515">
    <property type="entry name" value="MetI-like"/>
</dbReference>
<dbReference type="InterPro" id="IPR035906">
    <property type="entry name" value="MetI-like_sf"/>
</dbReference>
<dbReference type="OrthoDB" id="9814550at2"/>
<evidence type="ECO:0000256" key="8">
    <source>
        <dbReference type="ARBA" id="ARBA00023136"/>
    </source>
</evidence>
<dbReference type="Pfam" id="PF00528">
    <property type="entry name" value="BPD_transp_1"/>
    <property type="match status" value="1"/>
</dbReference>
<dbReference type="SUPFAM" id="SSF161098">
    <property type="entry name" value="MetI-like"/>
    <property type="match status" value="1"/>
</dbReference>
<evidence type="ECO:0000256" key="2">
    <source>
        <dbReference type="ARBA" id="ARBA00010072"/>
    </source>
</evidence>
<name>A0A6N7LFU3_SINTE</name>
<keyword evidence="5 9" id="KW-0812">Transmembrane</keyword>
<evidence type="ECO:0000256" key="9">
    <source>
        <dbReference type="RuleBase" id="RU363032"/>
    </source>
</evidence>
<evidence type="ECO:0000256" key="4">
    <source>
        <dbReference type="ARBA" id="ARBA00022475"/>
    </source>
</evidence>
<dbReference type="EMBL" id="WITC01000045">
    <property type="protein sequence ID" value="MQX15594.1"/>
    <property type="molecule type" value="Genomic_DNA"/>
</dbReference>
<reference evidence="11 12" key="1">
    <citation type="journal article" date="2013" name="Genome Biol.">
        <title>Comparative genomics of the core and accessory genomes of 48 Sinorhizobium strains comprising five genospecies.</title>
        <authorList>
            <person name="Sugawara M."/>
            <person name="Epstein B."/>
            <person name="Badgley B.D."/>
            <person name="Unno T."/>
            <person name="Xu L."/>
            <person name="Reese J."/>
            <person name="Gyaneshwar P."/>
            <person name="Denny R."/>
            <person name="Mudge J."/>
            <person name="Bharti A.K."/>
            <person name="Farmer A.D."/>
            <person name="May G.D."/>
            <person name="Woodward J.E."/>
            <person name="Medigue C."/>
            <person name="Vallenet D."/>
            <person name="Lajus A."/>
            <person name="Rouy Z."/>
            <person name="Martinez-Vaz B."/>
            <person name="Tiffin P."/>
            <person name="Young N.D."/>
            <person name="Sadowsky M.J."/>
        </authorList>
    </citation>
    <scope>NUCLEOTIDE SEQUENCE [LARGE SCALE GENOMIC DNA]</scope>
    <source>
        <strain evidence="11 12">USDA4894</strain>
    </source>
</reference>
<dbReference type="GO" id="GO:0043190">
    <property type="term" value="C:ATP-binding cassette (ABC) transporter complex"/>
    <property type="evidence" value="ECO:0007669"/>
    <property type="project" value="InterPro"/>
</dbReference>
<comment type="caution">
    <text evidence="11">The sequence shown here is derived from an EMBL/GenBank/DDBJ whole genome shotgun (WGS) entry which is preliminary data.</text>
</comment>
<protein>
    <submittedName>
        <fullName evidence="11">Ectoine/hydroxyectoine ABC transporter permease subunit EhuC</fullName>
    </submittedName>
</protein>
<sequence>MWIRMLAAMLAATLLLIALLSANPDYRLFMPGLLDGAVLTVEITLLGAVLAVFMALIAALAKLYGPLPIRWLSTTYIEIFRGTSALVQLFWLYFVLPQFGIFLDAFVVAVLALGLNIGAYGAEVVRGAIVSVARGQWEASIALNMSQAQMLRRIILPQAFAAMIPPWGNLFIELVKSTSLVSLITLADLTFKAQQMNQTTLKTVPVFTLVLLIYLAISLTVTIGMRLLEQRASRGLTRGRVA</sequence>
<feature type="domain" description="ABC transmembrane type-1" evidence="10">
    <location>
        <begin position="37"/>
        <end position="225"/>
    </location>
</feature>
<dbReference type="RefSeq" id="WP_153439555.1">
    <property type="nucleotide sequence ID" value="NZ_JACIGA010000008.1"/>
</dbReference>
<accession>A0A6N7LFU3</accession>
<dbReference type="PROSITE" id="PS50928">
    <property type="entry name" value="ABC_TM1"/>
    <property type="match status" value="1"/>
</dbReference>
<keyword evidence="6" id="KW-0029">Amino-acid transport</keyword>
<keyword evidence="7 9" id="KW-1133">Transmembrane helix</keyword>
<keyword evidence="12" id="KW-1185">Reference proteome</keyword>
<evidence type="ECO:0000256" key="5">
    <source>
        <dbReference type="ARBA" id="ARBA00022692"/>
    </source>
</evidence>
<keyword evidence="3 9" id="KW-0813">Transport</keyword>
<evidence type="ECO:0000256" key="1">
    <source>
        <dbReference type="ARBA" id="ARBA00004429"/>
    </source>
</evidence>
<comment type="subcellular location">
    <subcellularLocation>
        <location evidence="1">Cell inner membrane</location>
        <topology evidence="1">Multi-pass membrane protein</topology>
    </subcellularLocation>
    <subcellularLocation>
        <location evidence="9">Cell membrane</location>
        <topology evidence="9">Multi-pass membrane protein</topology>
    </subcellularLocation>
</comment>
<proteinExistence type="inferred from homology"/>
<dbReference type="CDD" id="cd06261">
    <property type="entry name" value="TM_PBP2"/>
    <property type="match status" value="1"/>
</dbReference>
<dbReference type="PANTHER" id="PTHR30614:SF0">
    <property type="entry name" value="L-CYSTINE TRANSPORT SYSTEM PERMEASE PROTEIN TCYL"/>
    <property type="match status" value="1"/>
</dbReference>
<dbReference type="InterPro" id="IPR043429">
    <property type="entry name" value="ArtM/GltK/GlnP/TcyL/YhdX-like"/>
</dbReference>
<dbReference type="NCBIfam" id="TIGR03004">
    <property type="entry name" value="ectoine_ehuC"/>
    <property type="match status" value="1"/>
</dbReference>
<evidence type="ECO:0000256" key="3">
    <source>
        <dbReference type="ARBA" id="ARBA00022448"/>
    </source>
</evidence>
<dbReference type="Proteomes" id="UP000439983">
    <property type="component" value="Unassembled WGS sequence"/>
</dbReference>
<dbReference type="GO" id="GO:0022857">
    <property type="term" value="F:transmembrane transporter activity"/>
    <property type="evidence" value="ECO:0007669"/>
    <property type="project" value="InterPro"/>
</dbReference>
<dbReference type="PANTHER" id="PTHR30614">
    <property type="entry name" value="MEMBRANE COMPONENT OF AMINO ACID ABC TRANSPORTER"/>
    <property type="match status" value="1"/>
</dbReference>
<dbReference type="Gene3D" id="1.10.3720.10">
    <property type="entry name" value="MetI-like"/>
    <property type="match status" value="1"/>
</dbReference>
<gene>
    <name evidence="11" type="primary">ehuC</name>
    <name evidence="11" type="ORF">GHK62_12645</name>
</gene>
<keyword evidence="8 9" id="KW-0472">Membrane</keyword>
<evidence type="ECO:0000256" key="7">
    <source>
        <dbReference type="ARBA" id="ARBA00022989"/>
    </source>
</evidence>
<feature type="transmembrane region" description="Helical" evidence="9">
    <location>
        <begin position="38"/>
        <end position="64"/>
    </location>
</feature>